<dbReference type="RefSeq" id="WP_084069414.1">
    <property type="nucleotide sequence ID" value="NZ_FWXY01000011.1"/>
</dbReference>
<dbReference type="EMBL" id="FWXY01000011">
    <property type="protein sequence ID" value="SMC80944.1"/>
    <property type="molecule type" value="Genomic_DNA"/>
</dbReference>
<dbReference type="STRING" id="1121400.SAMN02746065_11112"/>
<evidence type="ECO:0000313" key="2">
    <source>
        <dbReference type="EMBL" id="SMC80944.1"/>
    </source>
</evidence>
<reference evidence="2 3" key="1">
    <citation type="submission" date="2017-04" db="EMBL/GenBank/DDBJ databases">
        <authorList>
            <person name="Afonso C.L."/>
            <person name="Miller P.J."/>
            <person name="Scott M.A."/>
            <person name="Spackman E."/>
            <person name="Goraichik I."/>
            <person name="Dimitrov K.M."/>
            <person name="Suarez D.L."/>
            <person name="Swayne D.E."/>
        </authorList>
    </citation>
    <scope>NUCLEOTIDE SEQUENCE [LARGE SCALE GENOMIC DNA]</scope>
    <source>
        <strain evidence="2 3">DSM 3385</strain>
    </source>
</reference>
<dbReference type="InterPro" id="IPR046879">
    <property type="entry name" value="KANL3/Tex30_Abhydrolase"/>
</dbReference>
<dbReference type="SUPFAM" id="SSF53474">
    <property type="entry name" value="alpha/beta-Hydrolases"/>
    <property type="match status" value="1"/>
</dbReference>
<dbReference type="InterPro" id="IPR029058">
    <property type="entry name" value="AB_hydrolase_fold"/>
</dbReference>
<sequence>MKNEIITITVPDQGSISGILSGPAHLNENSSTGIVFAHGMSNDMHHPSLQGVAQGLSGLGYITLRFNFLYKERGRKSADPDHRLIVCWQAALDYLVHHSGHDVDKVVAAGKSLGARIASVAASTGKITPHGIIYLGYPLHAPGRKDKLRDAHLSDITAPMLFFEGTRDPFCDLDLLSGVIDRLTMPVALEIIQGGDHGFELPASDPRDPSEVYNQIVEKCHQWLNRE</sequence>
<accession>A0A1W2C7G2</accession>
<organism evidence="2 3">
    <name type="scientific">Desulfocicer vacuolatum DSM 3385</name>
    <dbReference type="NCBI Taxonomy" id="1121400"/>
    <lineage>
        <taxon>Bacteria</taxon>
        <taxon>Pseudomonadati</taxon>
        <taxon>Thermodesulfobacteriota</taxon>
        <taxon>Desulfobacteria</taxon>
        <taxon>Desulfobacterales</taxon>
        <taxon>Desulfobacteraceae</taxon>
        <taxon>Desulfocicer</taxon>
    </lineage>
</organism>
<keyword evidence="3" id="KW-1185">Reference proteome</keyword>
<protein>
    <recommendedName>
        <fullName evidence="1">KANL3/Tex30 alpha/beta hydrolase-like domain-containing protein</fullName>
    </recommendedName>
</protein>
<name>A0A1W2C7G2_9BACT</name>
<dbReference type="Proteomes" id="UP000192418">
    <property type="component" value="Unassembled WGS sequence"/>
</dbReference>
<gene>
    <name evidence="2" type="ORF">SAMN02746065_11112</name>
</gene>
<proteinExistence type="predicted"/>
<dbReference type="PANTHER" id="PTHR13136:SF11">
    <property type="entry name" value="TESTIS-EXPRESSED PROTEIN 30"/>
    <property type="match status" value="1"/>
</dbReference>
<evidence type="ECO:0000259" key="1">
    <source>
        <dbReference type="Pfam" id="PF20408"/>
    </source>
</evidence>
<feature type="domain" description="KANL3/Tex30 alpha/beta hydrolase-like" evidence="1">
    <location>
        <begin position="33"/>
        <end position="224"/>
    </location>
</feature>
<dbReference type="AlphaFoldDB" id="A0A1W2C7G2"/>
<evidence type="ECO:0000313" key="3">
    <source>
        <dbReference type="Proteomes" id="UP000192418"/>
    </source>
</evidence>
<dbReference type="Gene3D" id="3.40.50.1820">
    <property type="entry name" value="alpha/beta hydrolase"/>
    <property type="match status" value="1"/>
</dbReference>
<dbReference type="PANTHER" id="PTHR13136">
    <property type="entry name" value="TESTIS DEVELOPMENT PROTEIN PRTD"/>
    <property type="match status" value="1"/>
</dbReference>
<dbReference type="Pfam" id="PF20408">
    <property type="entry name" value="Abhydrolase_11"/>
    <property type="match status" value="1"/>
</dbReference>
<dbReference type="OrthoDB" id="652634at2"/>
<dbReference type="InterPro" id="IPR026555">
    <property type="entry name" value="NSL3/Tex30"/>
</dbReference>